<dbReference type="EMBL" id="JBHUGY010000015">
    <property type="protein sequence ID" value="MFD2053039.1"/>
    <property type="molecule type" value="Genomic_DNA"/>
</dbReference>
<evidence type="ECO:0000313" key="3">
    <source>
        <dbReference type="Proteomes" id="UP001597349"/>
    </source>
</evidence>
<accession>A0ABW4WC69</accession>
<feature type="compositionally biased region" description="Low complexity" evidence="1">
    <location>
        <begin position="1"/>
        <end position="11"/>
    </location>
</feature>
<dbReference type="Proteomes" id="UP001597349">
    <property type="component" value="Unassembled WGS sequence"/>
</dbReference>
<reference evidence="3" key="1">
    <citation type="journal article" date="2019" name="Int. J. Syst. Evol. Microbiol.">
        <title>The Global Catalogue of Microorganisms (GCM) 10K type strain sequencing project: providing services to taxonomists for standard genome sequencing and annotation.</title>
        <authorList>
            <consortium name="The Broad Institute Genomics Platform"/>
            <consortium name="The Broad Institute Genome Sequencing Center for Infectious Disease"/>
            <person name="Wu L."/>
            <person name="Ma J."/>
        </authorList>
    </citation>
    <scope>NUCLEOTIDE SEQUENCE [LARGE SCALE GENOMIC DNA]</scope>
    <source>
        <strain evidence="3">CGMCC 1.16226</strain>
    </source>
</reference>
<dbReference type="Pfam" id="PF07439">
    <property type="entry name" value="DUF1515"/>
    <property type="match status" value="1"/>
</dbReference>
<evidence type="ECO:0000256" key="1">
    <source>
        <dbReference type="SAM" id="MobiDB-lite"/>
    </source>
</evidence>
<sequence>MAGRAEAASAHRAVESNRRADKHRGTTHRRVDDLVGEVGDLKTNVETMKADVDDSKQITDEVKEWK</sequence>
<proteinExistence type="predicted"/>
<protein>
    <submittedName>
        <fullName evidence="2">DUF1515 family protein</fullName>
    </submittedName>
</protein>
<dbReference type="RefSeq" id="WP_379018017.1">
    <property type="nucleotide sequence ID" value="NZ_JBHUGY010000015.1"/>
</dbReference>
<evidence type="ECO:0000313" key="2">
    <source>
        <dbReference type="EMBL" id="MFD2053039.1"/>
    </source>
</evidence>
<keyword evidence="3" id="KW-1185">Reference proteome</keyword>
<feature type="region of interest" description="Disordered" evidence="1">
    <location>
        <begin position="1"/>
        <end position="35"/>
    </location>
</feature>
<name>A0ABW4WC69_9HYPH</name>
<gene>
    <name evidence="2" type="ORF">ACFSQT_07900</name>
</gene>
<comment type="caution">
    <text evidence="2">The sequence shown here is derived from an EMBL/GenBank/DDBJ whole genome shotgun (WGS) entry which is preliminary data.</text>
</comment>
<dbReference type="InterPro" id="IPR010889">
    <property type="entry name" value="DUF1515"/>
</dbReference>
<organism evidence="2 3">
    <name type="scientific">Mesorhizobium calcicola</name>
    <dbReference type="NCBI Taxonomy" id="1300310"/>
    <lineage>
        <taxon>Bacteria</taxon>
        <taxon>Pseudomonadati</taxon>
        <taxon>Pseudomonadota</taxon>
        <taxon>Alphaproteobacteria</taxon>
        <taxon>Hyphomicrobiales</taxon>
        <taxon>Phyllobacteriaceae</taxon>
        <taxon>Mesorhizobium</taxon>
    </lineage>
</organism>